<dbReference type="Proteomes" id="UP000199152">
    <property type="component" value="Unassembled WGS sequence"/>
</dbReference>
<dbReference type="Gene3D" id="3.40.430.10">
    <property type="entry name" value="Dihydrofolate Reductase, subunit A"/>
    <property type="match status" value="1"/>
</dbReference>
<dbReference type="RefSeq" id="WP_091319450.1">
    <property type="nucleotide sequence ID" value="NZ_FOSW01000001.1"/>
</dbReference>
<protein>
    <recommendedName>
        <fullName evidence="4">Dihydrofolate reductase</fullName>
    </recommendedName>
</protein>
<evidence type="ECO:0000256" key="1">
    <source>
        <dbReference type="SAM" id="MobiDB-lite"/>
    </source>
</evidence>
<dbReference type="EMBL" id="FOSW01000001">
    <property type="protein sequence ID" value="SFK30536.1"/>
    <property type="molecule type" value="Genomic_DNA"/>
</dbReference>
<evidence type="ECO:0000313" key="3">
    <source>
        <dbReference type="Proteomes" id="UP000199152"/>
    </source>
</evidence>
<reference evidence="2 3" key="1">
    <citation type="submission" date="2016-10" db="EMBL/GenBank/DDBJ databases">
        <authorList>
            <person name="de Groot N.N."/>
        </authorList>
    </citation>
    <scope>NUCLEOTIDE SEQUENCE [LARGE SCALE GENOMIC DNA]</scope>
    <source>
        <strain evidence="2 3">DSM 45317</strain>
    </source>
</reference>
<dbReference type="AlphaFoldDB" id="A0A1I3YH55"/>
<organism evidence="2 3">
    <name type="scientific">Geodermatophilus ruber</name>
    <dbReference type="NCBI Taxonomy" id="504800"/>
    <lineage>
        <taxon>Bacteria</taxon>
        <taxon>Bacillati</taxon>
        <taxon>Actinomycetota</taxon>
        <taxon>Actinomycetes</taxon>
        <taxon>Geodermatophilales</taxon>
        <taxon>Geodermatophilaceae</taxon>
        <taxon>Geodermatophilus</taxon>
    </lineage>
</organism>
<proteinExistence type="predicted"/>
<accession>A0A1I3YH55</accession>
<dbReference type="OrthoDB" id="7949219at2"/>
<dbReference type="SUPFAM" id="SSF53597">
    <property type="entry name" value="Dihydrofolate reductase-like"/>
    <property type="match status" value="1"/>
</dbReference>
<dbReference type="STRING" id="504800.SAMN04488085_10111"/>
<evidence type="ECO:0008006" key="4">
    <source>
        <dbReference type="Google" id="ProtNLM"/>
    </source>
</evidence>
<name>A0A1I3YH55_9ACTN</name>
<dbReference type="InterPro" id="IPR024072">
    <property type="entry name" value="DHFR-like_dom_sf"/>
</dbReference>
<gene>
    <name evidence="2" type="ORF">SAMN04488085_10111</name>
</gene>
<feature type="region of interest" description="Disordered" evidence="1">
    <location>
        <begin position="1"/>
        <end position="23"/>
    </location>
</feature>
<keyword evidence="3" id="KW-1185">Reference proteome</keyword>
<dbReference type="InParanoid" id="A0A1I3YH55"/>
<evidence type="ECO:0000313" key="2">
    <source>
        <dbReference type="EMBL" id="SFK30536.1"/>
    </source>
</evidence>
<sequence length="63" mass="6913">MASLIHTAITSLDGRDEDGTGGFDWAEPDAQLHAFVSDLERSVGTYLYGRGMYEAMAAWENSK</sequence>